<keyword evidence="3" id="KW-0479">Metal-binding</keyword>
<keyword evidence="6" id="KW-0223">Dioxygenase</keyword>
<evidence type="ECO:0000256" key="2">
    <source>
        <dbReference type="ARBA" id="ARBA00006787"/>
    </source>
</evidence>
<dbReference type="Proteomes" id="UP001166093">
    <property type="component" value="Unassembled WGS sequence"/>
</dbReference>
<organism evidence="6 7">
    <name type="scientific">Polyodon spathula</name>
    <name type="common">North American paddlefish</name>
    <name type="synonym">Squalus spathula</name>
    <dbReference type="NCBI Taxonomy" id="7913"/>
    <lineage>
        <taxon>Eukaryota</taxon>
        <taxon>Metazoa</taxon>
        <taxon>Chordata</taxon>
        <taxon>Craniata</taxon>
        <taxon>Vertebrata</taxon>
        <taxon>Euteleostomi</taxon>
        <taxon>Actinopterygii</taxon>
        <taxon>Chondrostei</taxon>
        <taxon>Acipenseriformes</taxon>
        <taxon>Polyodontidae</taxon>
        <taxon>Polyodon</taxon>
    </lineage>
</organism>
<evidence type="ECO:0000256" key="1">
    <source>
        <dbReference type="ARBA" id="ARBA00001954"/>
    </source>
</evidence>
<gene>
    <name evidence="6" type="primary">Bco1_0</name>
    <name evidence="6" type="ORF">GTO93_0000103</name>
</gene>
<evidence type="ECO:0000313" key="6">
    <source>
        <dbReference type="EMBL" id="MBN3279034.1"/>
    </source>
</evidence>
<evidence type="ECO:0000256" key="4">
    <source>
        <dbReference type="ARBA" id="ARBA00023004"/>
    </source>
</evidence>
<keyword evidence="7" id="KW-1185">Reference proteome</keyword>
<proteinExistence type="inferred from homology"/>
<evidence type="ECO:0000256" key="3">
    <source>
        <dbReference type="ARBA" id="ARBA00022723"/>
    </source>
</evidence>
<reference evidence="6" key="1">
    <citation type="journal article" date="2021" name="Cell">
        <title>Tracing the genetic footprints of vertebrate landing in non-teleost ray-finned fishes.</title>
        <authorList>
            <person name="Bi X."/>
            <person name="Wang K."/>
            <person name="Yang L."/>
            <person name="Pan H."/>
            <person name="Jiang H."/>
            <person name="Wei Q."/>
            <person name="Fang M."/>
            <person name="Yu H."/>
            <person name="Zhu C."/>
            <person name="Cai Y."/>
            <person name="He Y."/>
            <person name="Gan X."/>
            <person name="Zeng H."/>
            <person name="Yu D."/>
            <person name="Zhu Y."/>
            <person name="Jiang H."/>
            <person name="Qiu Q."/>
            <person name="Yang H."/>
            <person name="Zhang Y.E."/>
            <person name="Wang W."/>
            <person name="Zhu M."/>
            <person name="He S."/>
            <person name="Zhang G."/>
        </authorList>
    </citation>
    <scope>NUCLEOTIDE SEQUENCE</scope>
    <source>
        <strain evidence="6">Pddl_001</strain>
    </source>
</reference>
<comment type="cofactor">
    <cofactor evidence="1">
        <name>Fe(2+)</name>
        <dbReference type="ChEBI" id="CHEBI:29033"/>
    </cofactor>
</comment>
<dbReference type="EMBL" id="JAAWVQ010084774">
    <property type="protein sequence ID" value="MBN3279034.1"/>
    <property type="molecule type" value="Genomic_DNA"/>
</dbReference>
<comment type="caution">
    <text evidence="6">The sequence shown here is derived from an EMBL/GenBank/DDBJ whole genome shotgun (WGS) entry which is preliminary data.</text>
</comment>
<comment type="similarity">
    <text evidence="2 5">Belongs to the carotenoid oxygenase family.</text>
</comment>
<keyword evidence="6" id="KW-0560">Oxidoreductase</keyword>
<evidence type="ECO:0000313" key="7">
    <source>
        <dbReference type="Proteomes" id="UP001166093"/>
    </source>
</evidence>
<name>A0ABS2XYU9_POLSP</name>
<dbReference type="Pfam" id="PF03055">
    <property type="entry name" value="RPE65"/>
    <property type="match status" value="1"/>
</dbReference>
<sequence length="74" mass="8515">MQQPCLKNLEVVCSIPCHSCLTPSYYHSFGMTDNYIIFIEQPFKLDILKLATAYYRGVSWASCLKFDADDNVRT</sequence>
<dbReference type="InterPro" id="IPR004294">
    <property type="entry name" value="Carotenoid_Oase"/>
</dbReference>
<protein>
    <submittedName>
        <fullName evidence="6">BCDO1 dioxygenase</fullName>
    </submittedName>
</protein>
<accession>A0ABS2XYU9</accession>
<feature type="non-terminal residue" evidence="6">
    <location>
        <position position="74"/>
    </location>
</feature>
<evidence type="ECO:0000256" key="5">
    <source>
        <dbReference type="RuleBase" id="RU003799"/>
    </source>
</evidence>
<feature type="non-terminal residue" evidence="6">
    <location>
        <position position="1"/>
    </location>
</feature>
<dbReference type="GO" id="GO:0051213">
    <property type="term" value="F:dioxygenase activity"/>
    <property type="evidence" value="ECO:0007669"/>
    <property type="project" value="UniProtKB-KW"/>
</dbReference>
<keyword evidence="4" id="KW-0408">Iron</keyword>